<keyword evidence="3" id="KW-1185">Reference proteome</keyword>
<organism evidence="2 3">
    <name type="scientific">Saguinus oedipus</name>
    <name type="common">Cotton-top tamarin</name>
    <name type="synonym">Oedipomidas oedipus</name>
    <dbReference type="NCBI Taxonomy" id="9490"/>
    <lineage>
        <taxon>Eukaryota</taxon>
        <taxon>Metazoa</taxon>
        <taxon>Chordata</taxon>
        <taxon>Craniata</taxon>
        <taxon>Vertebrata</taxon>
        <taxon>Euteleostomi</taxon>
        <taxon>Mammalia</taxon>
        <taxon>Eutheria</taxon>
        <taxon>Euarchontoglires</taxon>
        <taxon>Primates</taxon>
        <taxon>Haplorrhini</taxon>
        <taxon>Platyrrhini</taxon>
        <taxon>Cebidae</taxon>
        <taxon>Callitrichinae</taxon>
        <taxon>Saguinus</taxon>
    </lineage>
</organism>
<feature type="region of interest" description="Disordered" evidence="1">
    <location>
        <begin position="55"/>
        <end position="84"/>
    </location>
</feature>
<dbReference type="EMBL" id="JASSZA010000001">
    <property type="protein sequence ID" value="KAK2120053.1"/>
    <property type="molecule type" value="Genomic_DNA"/>
</dbReference>
<feature type="non-terminal residue" evidence="2">
    <location>
        <position position="1"/>
    </location>
</feature>
<sequence length="195" mass="19225">SGEILNETLEGVHSVGGDTITDSGSGAGAFLNIAEEKNLAATAAGLAEAAISTAGETEAGSVPTGGPTLSMSTQNPEDGVTPVSTSECKLSFTYNEEVLAATAAGEAKVPASTPGEAEASGMPSGELDFSVSTQSLGEEATVVRIVECPEVKVMAGAAPSLLRVWGSCSANPGEPEAGESLTKYSVGSGVCQGIG</sequence>
<accession>A0ABQ9WGZ1</accession>
<gene>
    <name evidence="2" type="ORF">P7K49_001439</name>
</gene>
<evidence type="ECO:0000313" key="2">
    <source>
        <dbReference type="EMBL" id="KAK2120053.1"/>
    </source>
</evidence>
<dbReference type="Proteomes" id="UP001266305">
    <property type="component" value="Unassembled WGS sequence"/>
</dbReference>
<feature type="compositionally biased region" description="Polar residues" evidence="1">
    <location>
        <begin position="67"/>
        <end position="84"/>
    </location>
</feature>
<evidence type="ECO:0000313" key="3">
    <source>
        <dbReference type="Proteomes" id="UP001266305"/>
    </source>
</evidence>
<proteinExistence type="predicted"/>
<name>A0ABQ9WGZ1_SAGOE</name>
<protein>
    <submittedName>
        <fullName evidence="2">Uncharacterized protein</fullName>
    </submittedName>
</protein>
<comment type="caution">
    <text evidence="2">The sequence shown here is derived from an EMBL/GenBank/DDBJ whole genome shotgun (WGS) entry which is preliminary data.</text>
</comment>
<evidence type="ECO:0000256" key="1">
    <source>
        <dbReference type="SAM" id="MobiDB-lite"/>
    </source>
</evidence>
<reference evidence="2 3" key="1">
    <citation type="submission" date="2023-05" db="EMBL/GenBank/DDBJ databases">
        <title>B98-5 Cell Line De Novo Hybrid Assembly: An Optical Mapping Approach.</title>
        <authorList>
            <person name="Kananen K."/>
            <person name="Auerbach J.A."/>
            <person name="Kautto E."/>
            <person name="Blachly J.S."/>
        </authorList>
    </citation>
    <scope>NUCLEOTIDE SEQUENCE [LARGE SCALE GENOMIC DNA]</scope>
    <source>
        <strain evidence="2">B95-8</strain>
        <tissue evidence="2">Cell line</tissue>
    </source>
</reference>